<organism evidence="3 4">
    <name type="scientific">Desulfosporosinus acididurans</name>
    <dbReference type="NCBI Taxonomy" id="476652"/>
    <lineage>
        <taxon>Bacteria</taxon>
        <taxon>Bacillati</taxon>
        <taxon>Bacillota</taxon>
        <taxon>Clostridia</taxon>
        <taxon>Eubacteriales</taxon>
        <taxon>Desulfitobacteriaceae</taxon>
        <taxon>Desulfosporosinus</taxon>
    </lineage>
</organism>
<dbReference type="Pfam" id="PF14285">
    <property type="entry name" value="DUF4367"/>
    <property type="match status" value="1"/>
</dbReference>
<reference evidence="3 4" key="1">
    <citation type="submission" date="2015-06" db="EMBL/GenBank/DDBJ databases">
        <title>Draft genome of the moderately acidophilic sulfate reducer Candidatus Desulfosporosinus acididurans strain M1.</title>
        <authorList>
            <person name="Poehlein A."/>
            <person name="Petzsch P."/>
            <person name="Johnson B.D."/>
            <person name="Schloemann M."/>
            <person name="Daniel R."/>
            <person name="Muehling M."/>
        </authorList>
    </citation>
    <scope>NUCLEOTIDE SEQUENCE [LARGE SCALE GENOMIC DNA]</scope>
    <source>
        <strain evidence="3 4">M1</strain>
    </source>
</reference>
<gene>
    <name evidence="3" type="ORF">DEAC_c19680</name>
</gene>
<accession>A0A0J1FR05</accession>
<keyword evidence="1" id="KW-1133">Transmembrane helix</keyword>
<evidence type="ECO:0000313" key="3">
    <source>
        <dbReference type="EMBL" id="KLU65929.1"/>
    </source>
</evidence>
<feature type="transmembrane region" description="Helical" evidence="1">
    <location>
        <begin position="44"/>
        <end position="67"/>
    </location>
</feature>
<keyword evidence="1" id="KW-0472">Membrane</keyword>
<dbReference type="AlphaFoldDB" id="A0A0J1FR05"/>
<protein>
    <recommendedName>
        <fullName evidence="2">DUF4367 domain-containing protein</fullName>
    </recommendedName>
</protein>
<evidence type="ECO:0000259" key="2">
    <source>
        <dbReference type="Pfam" id="PF14285"/>
    </source>
</evidence>
<dbReference type="PATRIC" id="fig|476652.3.peg.2035"/>
<dbReference type="InterPro" id="IPR025377">
    <property type="entry name" value="DUF4367"/>
</dbReference>
<name>A0A0J1FR05_9FIRM</name>
<sequence>MTENFLRAGLHRAADGIEVPQYLWPSIQKKHVFRRNRRLYLRRAGLAATVIVLAVSIALGSITSAFADSVVKSWLLRNGVGAFTLTFVQNTGEKVAEIIPDLFVPTTLSHARQIAKIPIKLPTYLPQGITINDNTPTLVGRVGSAETIAIRVTQKFLTPDGRGKVVSVESELLDIRETSATDVTMATPDQGYTVDNVKIGKNDGIIVMQAKTSLPLFINWSDGKYWFRIFCSGADRNTLIKIAESMR</sequence>
<evidence type="ECO:0000313" key="4">
    <source>
        <dbReference type="Proteomes" id="UP000036356"/>
    </source>
</evidence>
<keyword evidence="1" id="KW-0812">Transmembrane</keyword>
<proteinExistence type="predicted"/>
<comment type="caution">
    <text evidence="3">The sequence shown here is derived from an EMBL/GenBank/DDBJ whole genome shotgun (WGS) entry which is preliminary data.</text>
</comment>
<dbReference type="Proteomes" id="UP000036356">
    <property type="component" value="Unassembled WGS sequence"/>
</dbReference>
<feature type="domain" description="DUF4367" evidence="2">
    <location>
        <begin position="181"/>
        <end position="246"/>
    </location>
</feature>
<dbReference type="EMBL" id="LDZY01000006">
    <property type="protein sequence ID" value="KLU65929.1"/>
    <property type="molecule type" value="Genomic_DNA"/>
</dbReference>
<keyword evidence="4" id="KW-1185">Reference proteome</keyword>
<evidence type="ECO:0000256" key="1">
    <source>
        <dbReference type="SAM" id="Phobius"/>
    </source>
</evidence>